<proteinExistence type="predicted"/>
<dbReference type="KEGG" id="ntp:CRH09_39900"/>
<keyword evidence="1" id="KW-0614">Plasmid</keyword>
<dbReference type="AlphaFoldDB" id="A0A291RYC7"/>
<gene>
    <name evidence="1" type="ORF">CRH09_39900</name>
</gene>
<name>A0A291RYC7_9NOCA</name>
<sequence length="109" mass="11886">MLSMFSAIMVDGDGGYVIAVQEATDRAHQRHLVLHELAHLVFGTFEPAGPGQLATHRTGNYANIDERDAEFFAREVGVWIHASADAALPAQSDERAARLDAALRDTIGW</sequence>
<evidence type="ECO:0000313" key="2">
    <source>
        <dbReference type="Proteomes" id="UP000221961"/>
    </source>
</evidence>
<evidence type="ECO:0000313" key="1">
    <source>
        <dbReference type="EMBL" id="ATL72536.1"/>
    </source>
</evidence>
<dbReference type="Proteomes" id="UP000221961">
    <property type="component" value="Plasmid p_NC_YFY_NT001"/>
</dbReference>
<accession>A0A291RYC7</accession>
<organism evidence="1 2">
    <name type="scientific">Nocardia terpenica</name>
    <dbReference type="NCBI Taxonomy" id="455432"/>
    <lineage>
        <taxon>Bacteria</taxon>
        <taxon>Bacillati</taxon>
        <taxon>Actinomycetota</taxon>
        <taxon>Actinomycetes</taxon>
        <taxon>Mycobacteriales</taxon>
        <taxon>Nocardiaceae</taxon>
        <taxon>Nocardia</taxon>
    </lineage>
</organism>
<dbReference type="EMBL" id="CP023779">
    <property type="protein sequence ID" value="ATL72536.1"/>
    <property type="molecule type" value="Genomic_DNA"/>
</dbReference>
<geneLocation type="plasmid" evidence="2">
    <name>p_nc_yfy_nt001</name>
</geneLocation>
<evidence type="ECO:0008006" key="3">
    <source>
        <dbReference type="Google" id="ProtNLM"/>
    </source>
</evidence>
<reference evidence="1 2" key="1">
    <citation type="submission" date="2017-10" db="EMBL/GenBank/DDBJ databases">
        <title>Comparative genomics between pathogenic Norcardia.</title>
        <authorList>
            <person name="Zeng L."/>
        </authorList>
    </citation>
    <scope>NUCLEOTIDE SEQUENCE [LARGE SCALE GENOMIC DNA]</scope>
    <source>
        <strain evidence="1 2">NC_YFY_NT001</strain>
        <plasmid evidence="2">p_nc_yfy_nt001</plasmid>
    </source>
</reference>
<protein>
    <recommendedName>
        <fullName evidence="3">IrrE N-terminal-like domain-containing protein</fullName>
    </recommendedName>
</protein>